<dbReference type="InterPro" id="IPR018683">
    <property type="entry name" value="DUF2169"/>
</dbReference>
<proteinExistence type="predicted"/>
<dbReference type="RefSeq" id="WP_075472922.1">
    <property type="nucleotide sequence ID" value="NZ_CAWQZC010000060.1"/>
</dbReference>
<organism evidence="3 5">
    <name type="scientific">Moritella viscosa</name>
    <dbReference type="NCBI Taxonomy" id="80854"/>
    <lineage>
        <taxon>Bacteria</taxon>
        <taxon>Pseudomonadati</taxon>
        <taxon>Pseudomonadota</taxon>
        <taxon>Gammaproteobacteria</taxon>
        <taxon>Alteromonadales</taxon>
        <taxon>Moritellaceae</taxon>
        <taxon>Moritella</taxon>
    </lineage>
</organism>
<keyword evidence="4" id="KW-1185">Reference proteome</keyword>
<dbReference type="Proteomes" id="UP000182660">
    <property type="component" value="Unassembled WGS sequence"/>
</dbReference>
<name>A0A1K9ZU38_9GAMM</name>
<dbReference type="EMBL" id="FPLJ01000072">
    <property type="protein sequence ID" value="SGY96616.1"/>
    <property type="molecule type" value="Genomic_DNA"/>
</dbReference>
<evidence type="ECO:0000313" key="5">
    <source>
        <dbReference type="Proteomes" id="UP000183794"/>
    </source>
</evidence>
<gene>
    <name evidence="2" type="ORF">MT2528_3237</name>
    <name evidence="3" type="ORF">NVI5450_4244</name>
</gene>
<dbReference type="OrthoDB" id="5290767at2"/>
<evidence type="ECO:0000259" key="1">
    <source>
        <dbReference type="Pfam" id="PF09937"/>
    </source>
</evidence>
<feature type="domain" description="DUF2169" evidence="1">
    <location>
        <begin position="26"/>
        <end position="304"/>
    </location>
</feature>
<dbReference type="AlphaFoldDB" id="A0A1K9ZU38"/>
<dbReference type="EMBL" id="FPLD01000121">
    <property type="protein sequence ID" value="SGZ15885.1"/>
    <property type="molecule type" value="Genomic_DNA"/>
</dbReference>
<reference evidence="3 5" key="1">
    <citation type="submission" date="2016-11" db="EMBL/GenBank/DDBJ databases">
        <authorList>
            <person name="Jaros S."/>
            <person name="Januszkiewicz K."/>
            <person name="Wedrychowicz H."/>
        </authorList>
    </citation>
    <scope>NUCLEOTIDE SEQUENCE [LARGE SCALE GENOMIC DNA]</scope>
    <source>
        <strain evidence="3">NVI 5450</strain>
    </source>
</reference>
<sequence length="326" mass="36933">MQLWDIKSELPYSVGGRFQRDHNGLEVWVATLKKRWILDGGIWVEDSECVEILDNPLYLNEPGLSPVISDHDFAIYKKNTDVVIHGKAKTFKKEPCVELICRLFVDKHIDKQIKVVGHREWVVQSGSIIPSMPLRFITSEIDYTCALGGHDERNRLGCGVGENMADLQTQNVPSMFNVDEDWSLNSKKIGVVGFGALPTFFQQRYCLAGSFDDAWINSRRPLLPIDFDTAFYQTSPVDQQCSGFLMGGERISLSGFSHEGVMTFILPKQCYEAKVRYSDDIVNTEIMDLHTLFFDTEKGTVSATFTASFPCQGREHMLISTLINKR</sequence>
<dbReference type="Pfam" id="PF09937">
    <property type="entry name" value="DUF2169"/>
    <property type="match status" value="1"/>
</dbReference>
<accession>A0A1K9ZU38</accession>
<dbReference type="GeneID" id="61297070"/>
<reference evidence="2 4" key="2">
    <citation type="submission" date="2016-11" db="EMBL/GenBank/DDBJ databases">
        <authorList>
            <person name="Klemetsen T."/>
        </authorList>
    </citation>
    <scope>NUCLEOTIDE SEQUENCE [LARGE SCALE GENOMIC DNA]</scope>
    <source>
        <strain evidence="2">MT 2528</strain>
    </source>
</reference>
<protein>
    <recommendedName>
        <fullName evidence="1">DUF2169 domain-containing protein</fullName>
    </recommendedName>
</protein>
<evidence type="ECO:0000313" key="2">
    <source>
        <dbReference type="EMBL" id="SGY96616.1"/>
    </source>
</evidence>
<evidence type="ECO:0000313" key="4">
    <source>
        <dbReference type="Proteomes" id="UP000182660"/>
    </source>
</evidence>
<evidence type="ECO:0000313" key="3">
    <source>
        <dbReference type="EMBL" id="SGZ15885.1"/>
    </source>
</evidence>
<dbReference type="Proteomes" id="UP000183794">
    <property type="component" value="Unassembled WGS sequence"/>
</dbReference>